<dbReference type="WBParaSite" id="MhA1_Contig1253.frz3.gene7">
    <property type="protein sequence ID" value="MhA1_Contig1253.frz3.gene7"/>
    <property type="gene ID" value="MhA1_Contig1253.frz3.gene7"/>
</dbReference>
<feature type="compositionally biased region" description="Pro residues" evidence="1">
    <location>
        <begin position="45"/>
        <end position="59"/>
    </location>
</feature>
<keyword evidence="2" id="KW-0472">Membrane</keyword>
<accession>A0A1I8B2E5</accession>
<evidence type="ECO:0000256" key="1">
    <source>
        <dbReference type="SAM" id="MobiDB-lite"/>
    </source>
</evidence>
<feature type="compositionally biased region" description="Basic and acidic residues" evidence="1">
    <location>
        <begin position="107"/>
        <end position="129"/>
    </location>
</feature>
<feature type="compositionally biased region" description="Basic and acidic residues" evidence="1">
    <location>
        <begin position="64"/>
        <end position="95"/>
    </location>
</feature>
<protein>
    <submittedName>
        <fullName evidence="4">Triadin</fullName>
    </submittedName>
</protein>
<feature type="region of interest" description="Disordered" evidence="1">
    <location>
        <begin position="248"/>
        <end position="277"/>
    </location>
</feature>
<feature type="compositionally biased region" description="Basic and acidic residues" evidence="1">
    <location>
        <begin position="141"/>
        <end position="177"/>
    </location>
</feature>
<organism evidence="3 4">
    <name type="scientific">Meloidogyne hapla</name>
    <name type="common">Root-knot nematode worm</name>
    <dbReference type="NCBI Taxonomy" id="6305"/>
    <lineage>
        <taxon>Eukaryota</taxon>
        <taxon>Metazoa</taxon>
        <taxon>Ecdysozoa</taxon>
        <taxon>Nematoda</taxon>
        <taxon>Chromadorea</taxon>
        <taxon>Rhabditida</taxon>
        <taxon>Tylenchina</taxon>
        <taxon>Tylenchomorpha</taxon>
        <taxon>Tylenchoidea</taxon>
        <taxon>Meloidogynidae</taxon>
        <taxon>Meloidogyninae</taxon>
        <taxon>Meloidogyne</taxon>
    </lineage>
</organism>
<feature type="transmembrane region" description="Helical" evidence="2">
    <location>
        <begin position="6"/>
        <end position="29"/>
    </location>
</feature>
<feature type="region of interest" description="Disordered" evidence="1">
    <location>
        <begin position="199"/>
        <end position="223"/>
    </location>
</feature>
<dbReference type="Proteomes" id="UP000095281">
    <property type="component" value="Unplaced"/>
</dbReference>
<feature type="compositionally biased region" description="Low complexity" evidence="1">
    <location>
        <begin position="199"/>
        <end position="210"/>
    </location>
</feature>
<name>A0A1I8B2E5_MELHA</name>
<evidence type="ECO:0000313" key="4">
    <source>
        <dbReference type="WBParaSite" id="MhA1_Contig1253.frz3.gene7"/>
    </source>
</evidence>
<evidence type="ECO:0000256" key="2">
    <source>
        <dbReference type="SAM" id="Phobius"/>
    </source>
</evidence>
<sequence>MFIISVLALHSLLVVFVIDSFITCLCIRLRKIKEQKEQKLLLYHQPPPTEESKQPPPPKSKIKPTKEEKKPPKAKEGKKPTIDKEKPAKKEEEKPFIQAPGLYDNLESAREKTPPKEERPKEITARSSRDIAPSTPPALPPEEKKKSKRDQKGNQDFANHGEEKGEEKGRQEEAKEEKAIRTVLVNIRAHHSYVSFFLRSSTSGASSSNSETEKPSKEPKGRTVIQASFKNILFQVPALPKFEFKQVGATSATSATSTKGDTTGTSTVGRSTTSTRK</sequence>
<feature type="region of interest" description="Disordered" evidence="1">
    <location>
        <begin position="43"/>
        <end position="177"/>
    </location>
</feature>
<reference evidence="4" key="1">
    <citation type="submission" date="2016-11" db="UniProtKB">
        <authorList>
            <consortium name="WormBaseParasite"/>
        </authorList>
    </citation>
    <scope>IDENTIFICATION</scope>
</reference>
<keyword evidence="2" id="KW-0812">Transmembrane</keyword>
<keyword evidence="3" id="KW-1185">Reference proteome</keyword>
<keyword evidence="2" id="KW-1133">Transmembrane helix</keyword>
<feature type="compositionally biased region" description="Basic and acidic residues" evidence="1">
    <location>
        <begin position="211"/>
        <end position="221"/>
    </location>
</feature>
<proteinExistence type="predicted"/>
<evidence type="ECO:0000313" key="3">
    <source>
        <dbReference type="Proteomes" id="UP000095281"/>
    </source>
</evidence>
<dbReference type="AlphaFoldDB" id="A0A1I8B2E5"/>